<evidence type="ECO:0000313" key="14">
    <source>
        <dbReference type="Proteomes" id="UP000515123"/>
    </source>
</evidence>
<keyword evidence="3" id="KW-0597">Phosphoprotein</keyword>
<comment type="subunit">
    <text evidence="2">Homotrimer.</text>
</comment>
<evidence type="ECO:0000256" key="2">
    <source>
        <dbReference type="ARBA" id="ARBA00011233"/>
    </source>
</evidence>
<dbReference type="Gene3D" id="1.10.10.10">
    <property type="entry name" value="Winged helix-like DNA-binding domain superfamily/Winged helix DNA-binding domain"/>
    <property type="match status" value="1"/>
</dbReference>
<dbReference type="Proteomes" id="UP000515123">
    <property type="component" value="Linkage group 1"/>
</dbReference>
<dbReference type="GeneID" id="109709593"/>
<evidence type="ECO:0000256" key="4">
    <source>
        <dbReference type="ARBA" id="ARBA00023015"/>
    </source>
</evidence>
<keyword evidence="6 11" id="KW-0175">Coiled coil</keyword>
<evidence type="ECO:0000256" key="1">
    <source>
        <dbReference type="ARBA" id="ARBA00004123"/>
    </source>
</evidence>
<feature type="coiled-coil region" evidence="11">
    <location>
        <begin position="164"/>
        <end position="246"/>
    </location>
</feature>
<protein>
    <submittedName>
        <fullName evidence="15 16">Heat stress transcription factor A-2c isoform X1</fullName>
    </submittedName>
</protein>
<sequence>MDSPPCVVVKEEFPGEEGSAPPPEGVRPHPGPPRPMEGLHDVGPPPFLTKTFDVVDDPATNRVVSWNRAGNSFVVWDPHAFAVSLLPRYFKHGNFSSFVRQLNTYGFRKVDTDRWEFANEGFLRGQKHLLRIIKRRKPPSCPPSRQQPPSPCLEVGQFGLEGEIDRLKRDKNILLAEVVKLRQVQQATRANIEAMEDRIQGTEKKQQQMMAFLAHAMQNPDFFQMLVQQQDKRKEIEEAISKKRRRPIDKAPFYDEGEASPVEGSEAPFPFEFGEIPELDSLALEMLGSENSVAEEIEGEHKEGGDADSNDGFWEELLNEGIWKMERNSDLEGGDDDEDVDVLVQELGFLNSNSLKTAETMRDGGRDWGDD</sequence>
<evidence type="ECO:0000256" key="9">
    <source>
        <dbReference type="ARBA" id="ARBA00023242"/>
    </source>
</evidence>
<dbReference type="RefSeq" id="XP_020087483.1">
    <property type="nucleotide sequence ID" value="XM_020231894.1"/>
</dbReference>
<dbReference type="GO" id="GO:0005634">
    <property type="term" value="C:nucleus"/>
    <property type="evidence" value="ECO:0007669"/>
    <property type="project" value="UniProtKB-SubCell"/>
</dbReference>
<keyword evidence="14" id="KW-1185">Reference proteome</keyword>
<accession>A0A6P5F1W1</accession>
<dbReference type="SMART" id="SM00415">
    <property type="entry name" value="HSF"/>
    <property type="match status" value="1"/>
</dbReference>
<dbReference type="PANTHER" id="PTHR10015:SF456">
    <property type="entry name" value="E2F_DP FAMILY WINGED-HELIX DNA-BINDING DOMAIN-CONTAINING PROTEIN-RELATED"/>
    <property type="match status" value="1"/>
</dbReference>
<name>A0A6P5F1W1_ANACO</name>
<dbReference type="InterPro" id="IPR000232">
    <property type="entry name" value="HSF_DNA-bd"/>
</dbReference>
<dbReference type="RefSeq" id="XP_020087489.1">
    <property type="nucleotide sequence ID" value="XM_020231900.1"/>
</dbReference>
<dbReference type="PRINTS" id="PR00056">
    <property type="entry name" value="HSFDOMAIN"/>
</dbReference>
<keyword evidence="5" id="KW-0346">Stress response</keyword>
<dbReference type="OrthoDB" id="60033at2759"/>
<evidence type="ECO:0000256" key="5">
    <source>
        <dbReference type="ARBA" id="ARBA00023016"/>
    </source>
</evidence>
<comment type="similarity">
    <text evidence="10">Belongs to the HSF family.</text>
</comment>
<reference evidence="14" key="1">
    <citation type="journal article" date="2015" name="Nat. Genet.">
        <title>The pineapple genome and the evolution of CAM photosynthesis.</title>
        <authorList>
            <person name="Ming R."/>
            <person name="VanBuren R."/>
            <person name="Wai C.M."/>
            <person name="Tang H."/>
            <person name="Schatz M.C."/>
            <person name="Bowers J.E."/>
            <person name="Lyons E."/>
            <person name="Wang M.L."/>
            <person name="Chen J."/>
            <person name="Biggers E."/>
            <person name="Zhang J."/>
            <person name="Huang L."/>
            <person name="Zhang L."/>
            <person name="Miao W."/>
            <person name="Zhang J."/>
            <person name="Ye Z."/>
            <person name="Miao C."/>
            <person name="Lin Z."/>
            <person name="Wang H."/>
            <person name="Zhou H."/>
            <person name="Yim W.C."/>
            <person name="Priest H.D."/>
            <person name="Zheng C."/>
            <person name="Woodhouse M."/>
            <person name="Edger P.P."/>
            <person name="Guyot R."/>
            <person name="Guo H.B."/>
            <person name="Guo H."/>
            <person name="Zheng G."/>
            <person name="Singh R."/>
            <person name="Sharma A."/>
            <person name="Min X."/>
            <person name="Zheng Y."/>
            <person name="Lee H."/>
            <person name="Gurtowski J."/>
            <person name="Sedlazeck F.J."/>
            <person name="Harkess A."/>
            <person name="McKain M.R."/>
            <person name="Liao Z."/>
            <person name="Fang J."/>
            <person name="Liu J."/>
            <person name="Zhang X."/>
            <person name="Zhang Q."/>
            <person name="Hu W."/>
            <person name="Qin Y."/>
            <person name="Wang K."/>
            <person name="Chen L.Y."/>
            <person name="Shirley N."/>
            <person name="Lin Y.R."/>
            <person name="Liu L.Y."/>
            <person name="Hernandez A.G."/>
            <person name="Wright C.L."/>
            <person name="Bulone V."/>
            <person name="Tuskan G.A."/>
            <person name="Heath K."/>
            <person name="Zee F."/>
            <person name="Moore P.H."/>
            <person name="Sunkar R."/>
            <person name="Leebens-Mack J.H."/>
            <person name="Mockler T."/>
            <person name="Bennetzen J.L."/>
            <person name="Freeling M."/>
            <person name="Sankoff D."/>
            <person name="Paterson A.H."/>
            <person name="Zhu X."/>
            <person name="Yang X."/>
            <person name="Smith J.A."/>
            <person name="Cushman J.C."/>
            <person name="Paull R.E."/>
            <person name="Yu Q."/>
        </authorList>
    </citation>
    <scope>NUCLEOTIDE SEQUENCE [LARGE SCALE GENOMIC DNA]</scope>
    <source>
        <strain evidence="14">cv. F153</strain>
    </source>
</reference>
<keyword evidence="4" id="KW-0805">Transcription regulation</keyword>
<proteinExistence type="inferred from homology"/>
<feature type="region of interest" description="Disordered" evidence="12">
    <location>
        <begin position="1"/>
        <end position="40"/>
    </location>
</feature>
<dbReference type="GO" id="GO:0006357">
    <property type="term" value="P:regulation of transcription by RNA polymerase II"/>
    <property type="evidence" value="ECO:0007669"/>
    <property type="project" value="TreeGrafter"/>
</dbReference>
<evidence type="ECO:0000256" key="11">
    <source>
        <dbReference type="SAM" id="Coils"/>
    </source>
</evidence>
<dbReference type="Gramene" id="Aco009685.1.mrna1">
    <property type="protein sequence ID" value="Aco009685.1.mrna1"/>
    <property type="gene ID" value="Aco009685.1.path1"/>
</dbReference>
<dbReference type="AlphaFoldDB" id="A0A6P5F1W1"/>
<dbReference type="GO" id="GO:0034605">
    <property type="term" value="P:cellular response to heat"/>
    <property type="evidence" value="ECO:0007669"/>
    <property type="project" value="TreeGrafter"/>
</dbReference>
<gene>
    <name evidence="15 16" type="primary">LOC109709593</name>
</gene>
<evidence type="ECO:0000313" key="15">
    <source>
        <dbReference type="RefSeq" id="XP_020087483.1"/>
    </source>
</evidence>
<dbReference type="InterPro" id="IPR036388">
    <property type="entry name" value="WH-like_DNA-bd_sf"/>
</dbReference>
<evidence type="ECO:0000313" key="16">
    <source>
        <dbReference type="RefSeq" id="XP_020087489.1"/>
    </source>
</evidence>
<dbReference type="GO" id="GO:0000978">
    <property type="term" value="F:RNA polymerase II cis-regulatory region sequence-specific DNA binding"/>
    <property type="evidence" value="ECO:0007669"/>
    <property type="project" value="TreeGrafter"/>
</dbReference>
<evidence type="ECO:0000256" key="3">
    <source>
        <dbReference type="ARBA" id="ARBA00022553"/>
    </source>
</evidence>
<feature type="compositionally biased region" description="Pro residues" evidence="12">
    <location>
        <begin position="20"/>
        <end position="35"/>
    </location>
</feature>
<evidence type="ECO:0000256" key="6">
    <source>
        <dbReference type="ARBA" id="ARBA00023054"/>
    </source>
</evidence>
<evidence type="ECO:0000259" key="13">
    <source>
        <dbReference type="PROSITE" id="PS00434"/>
    </source>
</evidence>
<organism evidence="15">
    <name type="scientific">Ananas comosus</name>
    <name type="common">Pineapple</name>
    <name type="synonym">Ananas ananas</name>
    <dbReference type="NCBI Taxonomy" id="4615"/>
    <lineage>
        <taxon>Eukaryota</taxon>
        <taxon>Viridiplantae</taxon>
        <taxon>Streptophyta</taxon>
        <taxon>Embryophyta</taxon>
        <taxon>Tracheophyta</taxon>
        <taxon>Spermatophyta</taxon>
        <taxon>Magnoliopsida</taxon>
        <taxon>Liliopsida</taxon>
        <taxon>Poales</taxon>
        <taxon>Bromeliaceae</taxon>
        <taxon>Bromelioideae</taxon>
        <taxon>Ananas</taxon>
    </lineage>
</organism>
<dbReference type="PROSITE" id="PS00434">
    <property type="entry name" value="HSF_DOMAIN"/>
    <property type="match status" value="1"/>
</dbReference>
<evidence type="ECO:0000256" key="12">
    <source>
        <dbReference type="SAM" id="MobiDB-lite"/>
    </source>
</evidence>
<reference evidence="15 16" key="2">
    <citation type="submission" date="2025-04" db="UniProtKB">
        <authorList>
            <consortium name="RefSeq"/>
        </authorList>
    </citation>
    <scope>IDENTIFICATION</scope>
    <source>
        <tissue evidence="15 16">Leaf</tissue>
    </source>
</reference>
<dbReference type="SUPFAM" id="SSF46785">
    <property type="entry name" value="Winged helix' DNA-binding domain"/>
    <property type="match status" value="1"/>
</dbReference>
<evidence type="ECO:0000256" key="10">
    <source>
        <dbReference type="RuleBase" id="RU004020"/>
    </source>
</evidence>
<dbReference type="PANTHER" id="PTHR10015">
    <property type="entry name" value="HEAT SHOCK TRANSCRIPTION FACTOR"/>
    <property type="match status" value="1"/>
</dbReference>
<evidence type="ECO:0000256" key="7">
    <source>
        <dbReference type="ARBA" id="ARBA00023125"/>
    </source>
</evidence>
<keyword evidence="8" id="KW-0804">Transcription</keyword>
<dbReference type="FunFam" id="1.10.10.10:FF:000057">
    <property type="entry name" value="Heat shock transcription factor 1"/>
    <property type="match status" value="1"/>
</dbReference>
<comment type="subcellular location">
    <subcellularLocation>
        <location evidence="1">Nucleus</location>
    </subcellularLocation>
</comment>
<dbReference type="GO" id="GO:0003700">
    <property type="term" value="F:DNA-binding transcription factor activity"/>
    <property type="evidence" value="ECO:0007669"/>
    <property type="project" value="InterPro"/>
</dbReference>
<evidence type="ECO:0000256" key="8">
    <source>
        <dbReference type="ARBA" id="ARBA00023163"/>
    </source>
</evidence>
<feature type="domain" description="HSF-type DNA-binding" evidence="13">
    <location>
        <begin position="86"/>
        <end position="110"/>
    </location>
</feature>
<dbReference type="InterPro" id="IPR036390">
    <property type="entry name" value="WH_DNA-bd_sf"/>
</dbReference>
<dbReference type="Pfam" id="PF00447">
    <property type="entry name" value="HSF_DNA-bind"/>
    <property type="match status" value="1"/>
</dbReference>
<keyword evidence="9" id="KW-0539">Nucleus</keyword>
<keyword evidence="7" id="KW-0238">DNA-binding</keyword>